<evidence type="ECO:0000256" key="4">
    <source>
        <dbReference type="SAM" id="MobiDB-lite"/>
    </source>
</evidence>
<evidence type="ECO:0000256" key="3">
    <source>
        <dbReference type="ARBA" id="ARBA00022691"/>
    </source>
</evidence>
<organism evidence="5 6">
    <name type="scientific">Paraphaeosphaeria minitans</name>
    <dbReference type="NCBI Taxonomy" id="565426"/>
    <lineage>
        <taxon>Eukaryota</taxon>
        <taxon>Fungi</taxon>
        <taxon>Dikarya</taxon>
        <taxon>Ascomycota</taxon>
        <taxon>Pezizomycotina</taxon>
        <taxon>Dothideomycetes</taxon>
        <taxon>Pleosporomycetidae</taxon>
        <taxon>Pleosporales</taxon>
        <taxon>Massarineae</taxon>
        <taxon>Didymosphaeriaceae</taxon>
        <taxon>Paraphaeosphaeria</taxon>
    </lineage>
</organism>
<dbReference type="EMBL" id="WJXW01000010">
    <property type="protein sequence ID" value="KAF9732717.1"/>
    <property type="molecule type" value="Genomic_DNA"/>
</dbReference>
<keyword evidence="3" id="KW-0949">S-adenosyl-L-methionine</keyword>
<dbReference type="Pfam" id="PF03059">
    <property type="entry name" value="NAS"/>
    <property type="match status" value="1"/>
</dbReference>
<dbReference type="PROSITE" id="PS51142">
    <property type="entry name" value="NAS"/>
    <property type="match status" value="1"/>
</dbReference>
<name>A0A9P6GBX1_9PLEO</name>
<dbReference type="Gene3D" id="3.40.50.150">
    <property type="entry name" value="Vaccinia Virus protein VP39"/>
    <property type="match status" value="1"/>
</dbReference>
<protein>
    <submittedName>
        <fullName evidence="5">Nicotianamine synthase</fullName>
    </submittedName>
</protein>
<evidence type="ECO:0000256" key="1">
    <source>
        <dbReference type="ARBA" id="ARBA00007009"/>
    </source>
</evidence>
<keyword evidence="2" id="KW-0808">Transferase</keyword>
<dbReference type="OrthoDB" id="1858069at2759"/>
<feature type="region of interest" description="Disordered" evidence="4">
    <location>
        <begin position="1"/>
        <end position="31"/>
    </location>
</feature>
<reference evidence="5" key="1">
    <citation type="journal article" date="2020" name="Mol. Plant Microbe Interact.">
        <title>Genome Sequence of the Biocontrol Agent Coniothyrium minitans strain Conio (IMI 134523).</title>
        <authorList>
            <person name="Patel D."/>
            <person name="Shittu T.A."/>
            <person name="Baroncelli R."/>
            <person name="Muthumeenakshi S."/>
            <person name="Osborne T.H."/>
            <person name="Janganan T.K."/>
            <person name="Sreenivasaprasad S."/>
        </authorList>
    </citation>
    <scope>NUCLEOTIDE SEQUENCE</scope>
    <source>
        <strain evidence="5">Conio</strain>
    </source>
</reference>
<comment type="caution">
    <text evidence="5">The sequence shown here is derived from an EMBL/GenBank/DDBJ whole genome shotgun (WGS) entry which is preliminary data.</text>
</comment>
<evidence type="ECO:0000256" key="2">
    <source>
        <dbReference type="ARBA" id="ARBA00022679"/>
    </source>
</evidence>
<proteinExistence type="inferred from homology"/>
<sequence>MDQQVAIDGKHDLTRVDTPVSTPPPTPTPATAAAQDLYREIRSIYQQLAPLTSLAPCDCVNALLTRLVTLCVQPYSPDIVDHFYRIDAATALCHDLQNLCAIAEGELERHWAQKILQDAGPHAAPHAHARSDLTSFPYHANYLSLSHLETSLLAPFLARAPSNIAFVGSGPLPLTSFCLLARFPTAIIHNIDRDADALAMSSALAEKLGHADRTTFACEDATDAAGGRTRWEEFDVVFLAALVGMRSSEKVGVLRGLRARLRVGTVVVCRSARGMRRVLYPVLELSEELQSAGFEILAEMHPWDGVVNSVVILRVKA</sequence>
<dbReference type="PANTHER" id="PTHR32266">
    <property type="entry name" value="NICOTIANAMINE SYNTHASE 3"/>
    <property type="match status" value="1"/>
</dbReference>
<evidence type="ECO:0000313" key="5">
    <source>
        <dbReference type="EMBL" id="KAF9732717.1"/>
    </source>
</evidence>
<comment type="similarity">
    <text evidence="1">Belongs to the nicotianamine synthase (NAS)-like family.</text>
</comment>
<accession>A0A9P6GBX1</accession>
<evidence type="ECO:0000313" key="6">
    <source>
        <dbReference type="Proteomes" id="UP000756921"/>
    </source>
</evidence>
<dbReference type="SUPFAM" id="SSF53335">
    <property type="entry name" value="S-adenosyl-L-methionine-dependent methyltransferases"/>
    <property type="match status" value="1"/>
</dbReference>
<dbReference type="InterPro" id="IPR029063">
    <property type="entry name" value="SAM-dependent_MTases_sf"/>
</dbReference>
<dbReference type="GO" id="GO:0030410">
    <property type="term" value="F:nicotianamine synthase activity"/>
    <property type="evidence" value="ECO:0007669"/>
    <property type="project" value="InterPro"/>
</dbReference>
<dbReference type="PANTHER" id="PTHR32266:SF12">
    <property type="entry name" value="NICOTIANAMINE SYNTHASE 3"/>
    <property type="match status" value="1"/>
</dbReference>
<gene>
    <name evidence="5" type="ORF">PMIN01_09575</name>
</gene>
<keyword evidence="6" id="KW-1185">Reference proteome</keyword>
<dbReference type="GO" id="GO:0030418">
    <property type="term" value="P:nicotianamine biosynthetic process"/>
    <property type="evidence" value="ECO:0007669"/>
    <property type="project" value="InterPro"/>
</dbReference>
<dbReference type="InterPro" id="IPR004298">
    <property type="entry name" value="Nicotian_synth"/>
</dbReference>
<dbReference type="AlphaFoldDB" id="A0A9P6GBX1"/>
<dbReference type="Proteomes" id="UP000756921">
    <property type="component" value="Unassembled WGS sequence"/>
</dbReference>